<proteinExistence type="inferred from homology"/>
<keyword evidence="4" id="KW-1185">Reference proteome</keyword>
<evidence type="ECO:0000256" key="2">
    <source>
        <dbReference type="RuleBase" id="RU362080"/>
    </source>
</evidence>
<dbReference type="EMBL" id="JACGBB010000018">
    <property type="protein sequence ID" value="MBZ7987893.1"/>
    <property type="molecule type" value="Genomic_DNA"/>
</dbReference>
<dbReference type="Proteomes" id="UP000786183">
    <property type="component" value="Unassembled WGS sequence"/>
</dbReference>
<dbReference type="RefSeq" id="WP_172233720.1">
    <property type="nucleotide sequence ID" value="NZ_CP035946.1"/>
</dbReference>
<dbReference type="SUPFAM" id="SSF143120">
    <property type="entry name" value="YefM-like"/>
    <property type="match status" value="1"/>
</dbReference>
<dbReference type="InterPro" id="IPR036165">
    <property type="entry name" value="YefM-like_sf"/>
</dbReference>
<evidence type="ECO:0000313" key="3">
    <source>
        <dbReference type="EMBL" id="MBZ7987893.1"/>
    </source>
</evidence>
<name>A0ABS7WT09_9BACT</name>
<evidence type="ECO:0000256" key="1">
    <source>
        <dbReference type="ARBA" id="ARBA00009981"/>
    </source>
</evidence>
<accession>A0ABS7WT09</accession>
<gene>
    <name evidence="3" type="ORF">AVCANL283_07275</name>
</gene>
<protein>
    <recommendedName>
        <fullName evidence="2">Antitoxin</fullName>
    </recommendedName>
</protein>
<dbReference type="InterPro" id="IPR006442">
    <property type="entry name" value="Antitoxin_Phd/YefM"/>
</dbReference>
<comment type="similarity">
    <text evidence="1 2">Belongs to the phD/YefM antitoxin family.</text>
</comment>
<comment type="function">
    <text evidence="2">Antitoxin component of a type II toxin-antitoxin (TA) system.</text>
</comment>
<dbReference type="Gene3D" id="3.40.1620.10">
    <property type="entry name" value="YefM-like domain"/>
    <property type="match status" value="1"/>
</dbReference>
<dbReference type="Pfam" id="PF02604">
    <property type="entry name" value="PhdYeFM_antitox"/>
    <property type="match status" value="1"/>
</dbReference>
<sequence length="73" mass="8572">MNLSRDEIFSATDVARNFTTILKKIETNKKVFVMKNNKFQCVMLSINEYEKLQNALVVLEAIYKERKKQNGKD</sequence>
<evidence type="ECO:0000313" key="4">
    <source>
        <dbReference type="Proteomes" id="UP000786183"/>
    </source>
</evidence>
<comment type="caution">
    <text evidence="3">The sequence shown here is derived from an EMBL/GenBank/DDBJ whole genome shotgun (WGS) entry which is preliminary data.</text>
</comment>
<organism evidence="3 4">
    <name type="scientific">Campylobacter canadensis</name>
    <dbReference type="NCBI Taxonomy" id="449520"/>
    <lineage>
        <taxon>Bacteria</taxon>
        <taxon>Pseudomonadati</taxon>
        <taxon>Campylobacterota</taxon>
        <taxon>Epsilonproteobacteria</taxon>
        <taxon>Campylobacterales</taxon>
        <taxon>Campylobacteraceae</taxon>
        <taxon>Campylobacter</taxon>
    </lineage>
</organism>
<reference evidence="3 4" key="1">
    <citation type="submission" date="2020-07" db="EMBL/GenBank/DDBJ databases">
        <title>Transfer of Campylobacter canadensis to the novel genus Avispirillum gen. nov., that also includes two novel species recovered from migratory waterfowl: Avispirillum anseris sp. nov. and Avispirillum brantae sp. nov.</title>
        <authorList>
            <person name="Miller W.G."/>
            <person name="Chapman M.H."/>
            <person name="Yee E."/>
            <person name="Inglis G.D."/>
        </authorList>
    </citation>
    <scope>NUCLEOTIDE SEQUENCE [LARGE SCALE GENOMIC DNA]</scope>
    <source>
        <strain evidence="3 4">L283</strain>
    </source>
</reference>